<accession>A0A2N3KY93</accession>
<keyword evidence="2" id="KW-0813">Transport</keyword>
<dbReference type="InterPro" id="IPR028081">
    <property type="entry name" value="Leu-bd"/>
</dbReference>
<evidence type="ECO:0000256" key="3">
    <source>
        <dbReference type="ARBA" id="ARBA00022729"/>
    </source>
</evidence>
<dbReference type="PANTHER" id="PTHR30483:SF6">
    <property type="entry name" value="PERIPLASMIC BINDING PROTEIN OF ABC TRANSPORTER FOR NATURAL AMINO ACIDS"/>
    <property type="match status" value="1"/>
</dbReference>
<evidence type="ECO:0000313" key="7">
    <source>
        <dbReference type="Proteomes" id="UP000233597"/>
    </source>
</evidence>
<protein>
    <submittedName>
        <fullName evidence="6">ABC transporter substrate-binding protein</fullName>
    </submittedName>
</protein>
<keyword evidence="3" id="KW-0732">Signal</keyword>
<comment type="similarity">
    <text evidence="1">Belongs to the leucine-binding protein family.</text>
</comment>
<dbReference type="PROSITE" id="PS51257">
    <property type="entry name" value="PROKAR_LIPOPROTEIN"/>
    <property type="match status" value="1"/>
</dbReference>
<dbReference type="GO" id="GO:0006865">
    <property type="term" value="P:amino acid transport"/>
    <property type="evidence" value="ECO:0007669"/>
    <property type="project" value="UniProtKB-KW"/>
</dbReference>
<reference evidence="6 7" key="1">
    <citation type="submission" date="2017-09" db="EMBL/GenBank/DDBJ databases">
        <title>Biodiversity and function of Thalassospira species in the particle-attached aromatic-hydrocarbon-degrading consortia from the surface seawater of the South China Sea.</title>
        <authorList>
            <person name="Dong C."/>
            <person name="Liu R."/>
            <person name="Shao Z."/>
        </authorList>
    </citation>
    <scope>NUCLEOTIDE SEQUENCE [LARGE SCALE GENOMIC DNA]</scope>
    <source>
        <strain evidence="6 7">CSC1P2</strain>
    </source>
</reference>
<dbReference type="Pfam" id="PF13458">
    <property type="entry name" value="Peripla_BP_6"/>
    <property type="match status" value="1"/>
</dbReference>
<dbReference type="Proteomes" id="UP000233597">
    <property type="component" value="Unassembled WGS sequence"/>
</dbReference>
<evidence type="ECO:0000256" key="2">
    <source>
        <dbReference type="ARBA" id="ARBA00022448"/>
    </source>
</evidence>
<name>A0A2N3KY93_9PROT</name>
<evidence type="ECO:0000256" key="1">
    <source>
        <dbReference type="ARBA" id="ARBA00010062"/>
    </source>
</evidence>
<dbReference type="PRINTS" id="PR00337">
    <property type="entry name" value="LEUILEVALBP"/>
</dbReference>
<dbReference type="AlphaFoldDB" id="A0A2N3KY93"/>
<keyword evidence="4" id="KW-0029">Amino-acid transport</keyword>
<proteinExistence type="inferred from homology"/>
<feature type="domain" description="Leucine-binding protein" evidence="5">
    <location>
        <begin position="26"/>
        <end position="359"/>
    </location>
</feature>
<dbReference type="OrthoDB" id="9768099at2"/>
<gene>
    <name evidence="6" type="ORF">COO20_05095</name>
</gene>
<dbReference type="Gene3D" id="3.40.50.2300">
    <property type="match status" value="2"/>
</dbReference>
<dbReference type="PANTHER" id="PTHR30483">
    <property type="entry name" value="LEUCINE-SPECIFIC-BINDING PROTEIN"/>
    <property type="match status" value="1"/>
</dbReference>
<evidence type="ECO:0000259" key="5">
    <source>
        <dbReference type="Pfam" id="PF13458"/>
    </source>
</evidence>
<dbReference type="InterPro" id="IPR051010">
    <property type="entry name" value="BCAA_transport"/>
</dbReference>
<evidence type="ECO:0000256" key="4">
    <source>
        <dbReference type="ARBA" id="ARBA00022970"/>
    </source>
</evidence>
<dbReference type="EMBL" id="NWTK01000002">
    <property type="protein sequence ID" value="PKR55542.1"/>
    <property type="molecule type" value="Genomic_DNA"/>
</dbReference>
<dbReference type="SUPFAM" id="SSF53822">
    <property type="entry name" value="Periplasmic binding protein-like I"/>
    <property type="match status" value="1"/>
</dbReference>
<organism evidence="6 7">
    <name type="scientific">Thalassospira marina</name>
    <dbReference type="NCBI Taxonomy" id="2048283"/>
    <lineage>
        <taxon>Bacteria</taxon>
        <taxon>Pseudomonadati</taxon>
        <taxon>Pseudomonadota</taxon>
        <taxon>Alphaproteobacteria</taxon>
        <taxon>Rhodospirillales</taxon>
        <taxon>Thalassospiraceae</taxon>
        <taxon>Thalassospira</taxon>
    </lineage>
</organism>
<dbReference type="RefSeq" id="WP_101264590.1">
    <property type="nucleotide sequence ID" value="NZ_NWTK01000002.1"/>
</dbReference>
<comment type="caution">
    <text evidence="6">The sequence shown here is derived from an EMBL/GenBank/DDBJ whole genome shotgun (WGS) entry which is preliminary data.</text>
</comment>
<dbReference type="InterPro" id="IPR000709">
    <property type="entry name" value="Leu_Ile_Val-bd"/>
</dbReference>
<dbReference type="InterPro" id="IPR028082">
    <property type="entry name" value="Peripla_BP_I"/>
</dbReference>
<evidence type="ECO:0000313" key="6">
    <source>
        <dbReference type="EMBL" id="PKR55542.1"/>
    </source>
</evidence>
<sequence>MTYFSRFRTFILPAALLLASCGEPEPVKIGFVAGISGAGADTGLAARNALMMVVDEVNEKGGINGHPIELVIRDDQKSGDVGRQLMNEFHELGVTAVIGPIISSVGYGMLPGINEHKIITISPTVSALELAGKDDHLFRMNSTTSENAGAYARKQVELGRKKVALALDHANATFTESWANEFQRQYVDLGGEVVARIPFNQKGESGFSDPAEQLLASGADAFLLVANGFDSAQLSLQIRKRGATHPIAAAEWAASEQLIAMGGAAVEGLEVLQTYNRNDQSAHFLKFVDAYKARFNSIPGYTSVATHDAVTMLIAGLEKQAKDDIALKDALLQLRDVQGLQQMLSFNEYGDSGRQSYYLTIRNGQFVVQ</sequence>